<keyword evidence="5" id="KW-0862">Zinc</keyword>
<dbReference type="InterPro" id="IPR036051">
    <property type="entry name" value="KRAB_dom_sf"/>
</dbReference>
<dbReference type="Pfam" id="PF01352">
    <property type="entry name" value="KRAB"/>
    <property type="match status" value="1"/>
</dbReference>
<dbReference type="RefSeq" id="XP_045364039.1">
    <property type="nucleotide sequence ID" value="XM_045508083.1"/>
</dbReference>
<dbReference type="Gene3D" id="6.10.140.140">
    <property type="match status" value="1"/>
</dbReference>
<feature type="domain" description="KRAB" evidence="9">
    <location>
        <begin position="14"/>
        <end position="87"/>
    </location>
</feature>
<evidence type="ECO:0000256" key="5">
    <source>
        <dbReference type="ARBA" id="ARBA00022833"/>
    </source>
</evidence>
<dbReference type="PROSITE" id="PS00028">
    <property type="entry name" value="ZINC_FINGER_C2H2_1"/>
    <property type="match status" value="2"/>
</dbReference>
<dbReference type="SUPFAM" id="SSF57667">
    <property type="entry name" value="beta-beta-alpha zinc fingers"/>
    <property type="match status" value="3"/>
</dbReference>
<evidence type="ECO:0000256" key="4">
    <source>
        <dbReference type="ARBA" id="ARBA00022771"/>
    </source>
</evidence>
<reference evidence="10" key="1">
    <citation type="submission" date="2025-08" db="UniProtKB">
        <authorList>
            <consortium name="RefSeq"/>
        </authorList>
    </citation>
    <scope>IDENTIFICATION</scope>
</reference>
<dbReference type="Pfam" id="PF00096">
    <property type="entry name" value="zf-C2H2"/>
    <property type="match status" value="2"/>
</dbReference>
<dbReference type="FunFam" id="3.30.160.60:FF:000098">
    <property type="entry name" value="Zinc finger protein 614"/>
    <property type="match status" value="1"/>
</dbReference>
<dbReference type="Gene3D" id="3.30.160.60">
    <property type="entry name" value="Classic Zinc Finger"/>
    <property type="match status" value="4"/>
</dbReference>
<gene>
    <name evidence="10" type="primary">LOC105082413</name>
</gene>
<dbReference type="FunFam" id="3.30.160.60:FF:001498">
    <property type="entry name" value="Zinc finger protein 404"/>
    <property type="match status" value="1"/>
</dbReference>
<dbReference type="InterPro" id="IPR001909">
    <property type="entry name" value="KRAB"/>
</dbReference>
<dbReference type="SMART" id="SM00349">
    <property type="entry name" value="KRAB"/>
    <property type="match status" value="1"/>
</dbReference>
<protein>
    <submittedName>
        <fullName evidence="10">Zinc finger protein 211-like</fullName>
    </submittedName>
</protein>
<dbReference type="SUPFAM" id="SSF109640">
    <property type="entry name" value="KRAB domain (Kruppel-associated box)"/>
    <property type="match status" value="1"/>
</dbReference>
<feature type="non-terminal residue" evidence="10">
    <location>
        <position position="307"/>
    </location>
</feature>
<proteinExistence type="predicted"/>
<dbReference type="GO" id="GO:0005634">
    <property type="term" value="C:nucleus"/>
    <property type="evidence" value="ECO:0007669"/>
    <property type="project" value="UniProtKB-SubCell"/>
</dbReference>
<dbReference type="InterPro" id="IPR013087">
    <property type="entry name" value="Znf_C2H2_type"/>
</dbReference>
<dbReference type="GO" id="GO:0008270">
    <property type="term" value="F:zinc ion binding"/>
    <property type="evidence" value="ECO:0007669"/>
    <property type="project" value="UniProtKB-KW"/>
</dbReference>
<dbReference type="GO" id="GO:0000981">
    <property type="term" value="F:DNA-binding transcription factor activity, RNA polymerase II-specific"/>
    <property type="evidence" value="ECO:0007669"/>
    <property type="project" value="TreeGrafter"/>
</dbReference>
<dbReference type="InterPro" id="IPR036236">
    <property type="entry name" value="Znf_C2H2_sf"/>
</dbReference>
<accession>A0A9W3H9R4</accession>
<evidence type="ECO:0000259" key="9">
    <source>
        <dbReference type="PROSITE" id="PS50805"/>
    </source>
</evidence>
<keyword evidence="3" id="KW-0677">Repeat</keyword>
<dbReference type="AlphaFoldDB" id="A0A9W3H9R4"/>
<feature type="domain" description="C2H2-type" evidence="8">
    <location>
        <begin position="264"/>
        <end position="291"/>
    </location>
</feature>
<keyword evidence="2" id="KW-0479">Metal-binding</keyword>
<dbReference type="SMART" id="SM00355">
    <property type="entry name" value="ZnF_C2H2"/>
    <property type="match status" value="2"/>
</dbReference>
<evidence type="ECO:0000256" key="6">
    <source>
        <dbReference type="ARBA" id="ARBA00023242"/>
    </source>
</evidence>
<dbReference type="CDD" id="cd07765">
    <property type="entry name" value="KRAB_A-box"/>
    <property type="match status" value="1"/>
</dbReference>
<dbReference type="FunFam" id="3.30.160.60:FF:000176">
    <property type="entry name" value="zinc finger protein 70"/>
    <property type="match status" value="1"/>
</dbReference>
<evidence type="ECO:0000259" key="8">
    <source>
        <dbReference type="PROSITE" id="PS50157"/>
    </source>
</evidence>
<dbReference type="PROSITE" id="PS50805">
    <property type="entry name" value="KRAB"/>
    <property type="match status" value="1"/>
</dbReference>
<dbReference type="PROSITE" id="PS50157">
    <property type="entry name" value="ZINC_FINGER_C2H2_2"/>
    <property type="match status" value="2"/>
</dbReference>
<dbReference type="PANTHER" id="PTHR24381:SF393">
    <property type="entry name" value="CHROMATIN-LINKED ADAPTOR FOR MSL PROTEINS, ISOFORM B"/>
    <property type="match status" value="1"/>
</dbReference>
<keyword evidence="6" id="KW-0539">Nucleus</keyword>
<evidence type="ECO:0000256" key="7">
    <source>
        <dbReference type="PROSITE-ProRule" id="PRU00042"/>
    </source>
</evidence>
<keyword evidence="4 7" id="KW-0863">Zinc-finger</keyword>
<organism evidence="10">
    <name type="scientific">Camelus bactrianus</name>
    <name type="common">Bactrian camel</name>
    <dbReference type="NCBI Taxonomy" id="9837"/>
    <lineage>
        <taxon>Eukaryota</taxon>
        <taxon>Metazoa</taxon>
        <taxon>Chordata</taxon>
        <taxon>Craniata</taxon>
        <taxon>Vertebrata</taxon>
        <taxon>Euteleostomi</taxon>
        <taxon>Mammalia</taxon>
        <taxon>Eutheria</taxon>
        <taxon>Laurasiatheria</taxon>
        <taxon>Artiodactyla</taxon>
        <taxon>Tylopoda</taxon>
        <taxon>Camelidae</taxon>
        <taxon>Camelus</taxon>
    </lineage>
</organism>
<evidence type="ECO:0000256" key="1">
    <source>
        <dbReference type="ARBA" id="ARBA00004123"/>
    </source>
</evidence>
<sequence>MDAEVVLEAIQGSVTFEDVALYFSWEEWDLLDEAQRCLYHDVMLENLALTSSLGCWHGVRDKEAPSEQTVSVEGVSQIRTVKAGSSPQKAQPFEMCGPVLREILHLPEHQGTHLGQKPYTCGSQLYFTANLQQHQGQHIRRIPYRSSVAGALFVESCTTRVSGKSSSCGEIGKDFLASMGFLHQPATLSEKANSGDACEGVFHSGRTHQNWGGGKKAVTCTGTLVDQRALTAEGLYECSRCGKACTRRCNLIQHQKVHTGERPYDCNECGKSFTYLSSFIIHQRVHTGERPYKCSECGKAFKIGRGG</sequence>
<evidence type="ECO:0000256" key="3">
    <source>
        <dbReference type="ARBA" id="ARBA00022737"/>
    </source>
</evidence>
<comment type="subcellular location">
    <subcellularLocation>
        <location evidence="1">Nucleus</location>
    </subcellularLocation>
</comment>
<dbReference type="PANTHER" id="PTHR24381">
    <property type="entry name" value="ZINC FINGER PROTEIN"/>
    <property type="match status" value="1"/>
</dbReference>
<name>A0A9W3H9R4_CAMBA</name>
<feature type="domain" description="C2H2-type" evidence="8">
    <location>
        <begin position="236"/>
        <end position="263"/>
    </location>
</feature>
<evidence type="ECO:0000256" key="2">
    <source>
        <dbReference type="ARBA" id="ARBA00022723"/>
    </source>
</evidence>
<evidence type="ECO:0000313" key="10">
    <source>
        <dbReference type="RefSeq" id="XP_045364039.1"/>
    </source>
</evidence>
<dbReference type="GO" id="GO:0000977">
    <property type="term" value="F:RNA polymerase II transcription regulatory region sequence-specific DNA binding"/>
    <property type="evidence" value="ECO:0007669"/>
    <property type="project" value="TreeGrafter"/>
</dbReference>